<evidence type="ECO:0000259" key="3">
    <source>
        <dbReference type="Pfam" id="PF12275"/>
    </source>
</evidence>
<evidence type="ECO:0000256" key="2">
    <source>
        <dbReference type="SAM" id="SignalP"/>
    </source>
</evidence>
<feature type="domain" description="DUF3616" evidence="3">
    <location>
        <begin position="43"/>
        <end position="120"/>
    </location>
</feature>
<keyword evidence="2" id="KW-0732">Signal</keyword>
<feature type="signal peptide" evidence="2">
    <location>
        <begin position="1"/>
        <end position="24"/>
    </location>
</feature>
<feature type="region of interest" description="Disordered" evidence="1">
    <location>
        <begin position="339"/>
        <end position="361"/>
    </location>
</feature>
<name>A0A450X8R0_9GAMM</name>
<dbReference type="EMBL" id="CAADFM010000028">
    <property type="protein sequence ID" value="VFK09852.1"/>
    <property type="molecule type" value="Genomic_DNA"/>
</dbReference>
<feature type="chain" id="PRO_5036113492" description="DUF3616 domain-containing protein" evidence="2">
    <location>
        <begin position="25"/>
        <end position="361"/>
    </location>
</feature>
<dbReference type="Pfam" id="PF12275">
    <property type="entry name" value="DUF3616"/>
    <property type="match status" value="2"/>
</dbReference>
<feature type="domain" description="DUF3616" evidence="3">
    <location>
        <begin position="168"/>
        <end position="299"/>
    </location>
</feature>
<dbReference type="EMBL" id="CAADFP010000024">
    <property type="protein sequence ID" value="VFK25702.1"/>
    <property type="molecule type" value="Genomic_DNA"/>
</dbReference>
<dbReference type="AlphaFoldDB" id="A0A450X8R0"/>
<proteinExistence type="predicted"/>
<evidence type="ECO:0000313" key="5">
    <source>
        <dbReference type="EMBL" id="VFK25702.1"/>
    </source>
</evidence>
<protein>
    <recommendedName>
        <fullName evidence="3">DUF3616 domain-containing protein</fullName>
    </recommendedName>
</protein>
<accession>A0A450X8R0</accession>
<gene>
    <name evidence="4" type="ORF">BECKLPF1236A_GA0070988_1002813</name>
    <name evidence="5" type="ORF">BECKLPF1236C_GA0070990_1002414</name>
</gene>
<sequence length="361" mass="40190">MIKTLLKSLSVIGLAFVLHLPVVAEQDVDVVEQNSYEGLCDASAGIAIDDSHFLVGEDEGSKGECLHLYRKGESKSVTPFCHFNFTKQLRVDPNREIDIEGAARIGKRIYWITSHGRNKNGKLRPNRYRLFATDIAGTPEDLKLEWVGSYDGLVEDMLKKAAWSGSAPKETESIIDLLKNRIRLGNKKVPHLAPKKKGLNIEGLAVSPDRKGLLVGLRNPLDKKGRAIVLHIKNPEDLVTKPNASAHFGTPFYLDLDGLGVRSMAKVPGKEEYLIVAGSHGIGGPFRLFKWRGAQEDEPALIGKLDSEEGSSPEALVAYKDSQRVQILHDEGRKKSIKGTKCKDEEEQKNKRFSDRWYEVK</sequence>
<reference evidence="5" key="1">
    <citation type="submission" date="2019-02" db="EMBL/GenBank/DDBJ databases">
        <authorList>
            <person name="Gruber-Vodicka R. H."/>
            <person name="Seah K. B. B."/>
        </authorList>
    </citation>
    <scope>NUCLEOTIDE SEQUENCE</scope>
    <source>
        <strain evidence="4">BECK_S312</strain>
        <strain evidence="5">BECK_S426</strain>
    </source>
</reference>
<organism evidence="5">
    <name type="scientific">Candidatus Kentrum sp. LPFa</name>
    <dbReference type="NCBI Taxonomy" id="2126335"/>
    <lineage>
        <taxon>Bacteria</taxon>
        <taxon>Pseudomonadati</taxon>
        <taxon>Pseudomonadota</taxon>
        <taxon>Gammaproteobacteria</taxon>
        <taxon>Candidatus Kentrum</taxon>
    </lineage>
</organism>
<evidence type="ECO:0000256" key="1">
    <source>
        <dbReference type="SAM" id="MobiDB-lite"/>
    </source>
</evidence>
<dbReference type="InterPro" id="IPR022060">
    <property type="entry name" value="DUF3616"/>
</dbReference>
<feature type="compositionally biased region" description="Basic and acidic residues" evidence="1">
    <location>
        <begin position="341"/>
        <end position="361"/>
    </location>
</feature>
<evidence type="ECO:0000313" key="4">
    <source>
        <dbReference type="EMBL" id="VFK09852.1"/>
    </source>
</evidence>